<dbReference type="OrthoDB" id="3501663at2759"/>
<accession>A0A9P6NL81</accession>
<proteinExistence type="predicted"/>
<dbReference type="InterPro" id="IPR013108">
    <property type="entry name" value="Amidohydro_3"/>
</dbReference>
<keyword evidence="1" id="KW-0472">Membrane</keyword>
<evidence type="ECO:0000313" key="4">
    <source>
        <dbReference type="Proteomes" id="UP000886653"/>
    </source>
</evidence>
<feature type="domain" description="Amidohydrolase 3" evidence="2">
    <location>
        <begin position="139"/>
        <end position="637"/>
    </location>
</feature>
<reference evidence="3" key="1">
    <citation type="submission" date="2013-11" db="EMBL/GenBank/DDBJ databases">
        <title>Genome sequence of the fusiform rust pathogen reveals effectors for host alternation and coevolution with pine.</title>
        <authorList>
            <consortium name="DOE Joint Genome Institute"/>
            <person name="Smith K."/>
            <person name="Pendleton A."/>
            <person name="Kubisiak T."/>
            <person name="Anderson C."/>
            <person name="Salamov A."/>
            <person name="Aerts A."/>
            <person name="Riley R."/>
            <person name="Clum A."/>
            <person name="Lindquist E."/>
            <person name="Ence D."/>
            <person name="Campbell M."/>
            <person name="Kronenberg Z."/>
            <person name="Feau N."/>
            <person name="Dhillon B."/>
            <person name="Hamelin R."/>
            <person name="Burleigh J."/>
            <person name="Smith J."/>
            <person name="Yandell M."/>
            <person name="Nelson C."/>
            <person name="Grigoriev I."/>
            <person name="Davis J."/>
        </authorList>
    </citation>
    <scope>NUCLEOTIDE SEQUENCE</scope>
    <source>
        <strain evidence="3">G11</strain>
    </source>
</reference>
<evidence type="ECO:0000313" key="3">
    <source>
        <dbReference type="EMBL" id="KAG0146073.1"/>
    </source>
</evidence>
<gene>
    <name evidence="3" type="ORF">CROQUDRAFT_657872</name>
</gene>
<dbReference type="EMBL" id="MU167266">
    <property type="protein sequence ID" value="KAG0146073.1"/>
    <property type="molecule type" value="Genomic_DNA"/>
</dbReference>
<dbReference type="PANTHER" id="PTHR22642:SF2">
    <property type="entry name" value="PROTEIN LONG AFTER FAR-RED 3"/>
    <property type="match status" value="1"/>
</dbReference>
<comment type="caution">
    <text evidence="3">The sequence shown here is derived from an EMBL/GenBank/DDBJ whole genome shotgun (WGS) entry which is preliminary data.</text>
</comment>
<sequence>MGIALKNNCKSKDSASILTSREGPPESKRFKRSTFIRWSIAGVLVLICVVYQTRLKTFVLPERYVLCSPTRRIYTFENYDSSVECVVIERGLITYAGARHEVERIHGKLNSKGFGWNYLALVYRPNRLQLINLPDRWSVLPGLIDAHAHPLEYGQAKMGVDLLGCTSTQCIVDRITKHIRGRPDLIKDRHKTVLGDGWDQTLFETKEFPSAADLSTDPLLVGRPIALRRIDFHAYWVSQDIINRLNLSDPDMEVEGGEIIRDSLGRPTGIFLDAAMDLIDKIQPKRTDEDRLAFLHTTAKEMLSVGLTGVNDAAADLDTISFYRKLDKENKLPIRIWAMVNCWDKFCGDSVELYEGSRLTVRSVKLFLDGALGSWGAAMSSPYSDNPETRGILRMDPETILPLVRQWVTAGFQVNAHAIGDRANSIILDAYAQVLAEVDGISEPNLTSYISSNKLRLRIEHAQILKPSDIVRMGNLNVLASVQPTHAIADMDYAEDRLGPERIRGAYAWKSLQRNNVTLVLGSDFPVSPVSPFLGIHAAFSRKKPIITNDSNPSWYPNECISTIQEIINGFTKDVCYSNFVEHKLGSLISGKLADLIILDQDIMNDVNYNNLTRKEQEDMILNVRVKATILNGNLVFGNIEKKIDSLMKMF</sequence>
<dbReference type="SUPFAM" id="SSF51556">
    <property type="entry name" value="Metallo-dependent hydrolases"/>
    <property type="match status" value="1"/>
</dbReference>
<keyword evidence="1" id="KW-1133">Transmembrane helix</keyword>
<dbReference type="InterPro" id="IPR032466">
    <property type="entry name" value="Metal_Hydrolase"/>
</dbReference>
<dbReference type="Gene3D" id="3.10.310.70">
    <property type="match status" value="1"/>
</dbReference>
<dbReference type="Proteomes" id="UP000886653">
    <property type="component" value="Unassembled WGS sequence"/>
</dbReference>
<evidence type="ECO:0000256" key="1">
    <source>
        <dbReference type="SAM" id="Phobius"/>
    </source>
</evidence>
<feature type="transmembrane region" description="Helical" evidence="1">
    <location>
        <begin position="35"/>
        <end position="53"/>
    </location>
</feature>
<dbReference type="Gene3D" id="3.20.20.140">
    <property type="entry name" value="Metal-dependent hydrolases"/>
    <property type="match status" value="1"/>
</dbReference>
<evidence type="ECO:0000259" key="2">
    <source>
        <dbReference type="Pfam" id="PF07969"/>
    </source>
</evidence>
<dbReference type="SUPFAM" id="SSF51338">
    <property type="entry name" value="Composite domain of metallo-dependent hydrolases"/>
    <property type="match status" value="1"/>
</dbReference>
<dbReference type="AlphaFoldDB" id="A0A9P6NL81"/>
<name>A0A9P6NL81_9BASI</name>
<keyword evidence="4" id="KW-1185">Reference proteome</keyword>
<dbReference type="GO" id="GO:0016810">
    <property type="term" value="F:hydrolase activity, acting on carbon-nitrogen (but not peptide) bonds"/>
    <property type="evidence" value="ECO:0007669"/>
    <property type="project" value="InterPro"/>
</dbReference>
<dbReference type="CDD" id="cd01300">
    <property type="entry name" value="YtcJ_like"/>
    <property type="match status" value="1"/>
</dbReference>
<dbReference type="Gene3D" id="2.30.40.10">
    <property type="entry name" value="Urease, subunit C, domain 1"/>
    <property type="match status" value="1"/>
</dbReference>
<dbReference type="InterPro" id="IPR011059">
    <property type="entry name" value="Metal-dep_hydrolase_composite"/>
</dbReference>
<dbReference type="InterPro" id="IPR033932">
    <property type="entry name" value="YtcJ-like"/>
</dbReference>
<keyword evidence="1" id="KW-0812">Transmembrane</keyword>
<protein>
    <recommendedName>
        <fullName evidence="2">Amidohydrolase 3 domain-containing protein</fullName>
    </recommendedName>
</protein>
<dbReference type="PANTHER" id="PTHR22642">
    <property type="entry name" value="IMIDAZOLONEPROPIONASE"/>
    <property type="match status" value="1"/>
</dbReference>
<organism evidence="3 4">
    <name type="scientific">Cronartium quercuum f. sp. fusiforme G11</name>
    <dbReference type="NCBI Taxonomy" id="708437"/>
    <lineage>
        <taxon>Eukaryota</taxon>
        <taxon>Fungi</taxon>
        <taxon>Dikarya</taxon>
        <taxon>Basidiomycota</taxon>
        <taxon>Pucciniomycotina</taxon>
        <taxon>Pucciniomycetes</taxon>
        <taxon>Pucciniales</taxon>
        <taxon>Coleosporiaceae</taxon>
        <taxon>Cronartium</taxon>
    </lineage>
</organism>
<dbReference type="Pfam" id="PF07969">
    <property type="entry name" value="Amidohydro_3"/>
    <property type="match status" value="1"/>
</dbReference>